<comment type="caution">
    <text evidence="1">The sequence shown here is derived from an EMBL/GenBank/DDBJ whole genome shotgun (WGS) entry which is preliminary data.</text>
</comment>
<sequence>MATPAQAQEPAHPEIEGRMTPQAATFIGRQNAFGAMRTEDGFDERVAAYERIWSQDATLWEAAGPIVQGRENIKKSISSSLTLVPSFNMRPTRIAIGGDTVMYGAANRIVVHGHTIDYPAIYRVVLNEDGDVVQGRRYYDRFTWFNPITPEELRLENMFGGITDSDGRASRKPARVSELTKNLLARAAAWNGKNAEALVDGVGAAPLSGVGLGGRTLRTRSAKLAYINKLVGKFEGDQDGTPAGKLEPGQTVRTKNATYQEWYGTVRSQGRDITFGIIERFGHRHGKVTDWNLTFDTLPLIADQEKISKLYGLLAVKQ</sequence>
<dbReference type="Gene3D" id="3.10.450.50">
    <property type="match status" value="1"/>
</dbReference>
<dbReference type="InterPro" id="IPR032710">
    <property type="entry name" value="NTF2-like_dom_sf"/>
</dbReference>
<reference evidence="1" key="1">
    <citation type="submission" date="2022-06" db="EMBL/GenBank/DDBJ databases">
        <title>Sequencing the genomes of 1000 actinobacteria strains.</title>
        <authorList>
            <person name="Klenk H.-P."/>
        </authorList>
    </citation>
    <scope>NUCLEOTIDE SEQUENCE</scope>
    <source>
        <strain evidence="1">DSM 46694</strain>
    </source>
</reference>
<name>A0A9X2GL21_9ACTN</name>
<keyword evidence="2" id="KW-1185">Reference proteome</keyword>
<dbReference type="Proteomes" id="UP001139648">
    <property type="component" value="Unassembled WGS sequence"/>
</dbReference>
<gene>
    <name evidence="1" type="ORF">HD597_004516</name>
</gene>
<dbReference type="SUPFAM" id="SSF54427">
    <property type="entry name" value="NTF2-like"/>
    <property type="match status" value="1"/>
</dbReference>
<organism evidence="1 2">
    <name type="scientific">Nonomuraea thailandensis</name>
    <dbReference type="NCBI Taxonomy" id="1188745"/>
    <lineage>
        <taxon>Bacteria</taxon>
        <taxon>Bacillati</taxon>
        <taxon>Actinomycetota</taxon>
        <taxon>Actinomycetes</taxon>
        <taxon>Streptosporangiales</taxon>
        <taxon>Streptosporangiaceae</taxon>
        <taxon>Nonomuraea</taxon>
    </lineage>
</organism>
<evidence type="ECO:0000313" key="2">
    <source>
        <dbReference type="Proteomes" id="UP001139648"/>
    </source>
</evidence>
<dbReference type="AlphaFoldDB" id="A0A9X2GL21"/>
<evidence type="ECO:0000313" key="1">
    <source>
        <dbReference type="EMBL" id="MCP2357496.1"/>
    </source>
</evidence>
<accession>A0A9X2GL21</accession>
<dbReference type="RefSeq" id="WP_253744618.1">
    <property type="nucleotide sequence ID" value="NZ_BAABKA010000015.1"/>
</dbReference>
<protein>
    <submittedName>
        <fullName evidence="1">Uncharacterized protein</fullName>
    </submittedName>
</protein>
<dbReference type="EMBL" id="JAMZEB010000002">
    <property type="protein sequence ID" value="MCP2357496.1"/>
    <property type="molecule type" value="Genomic_DNA"/>
</dbReference>
<proteinExistence type="predicted"/>